<reference evidence="4" key="1">
    <citation type="submission" date="2012-12" db="EMBL/GenBank/DDBJ databases">
        <authorList>
            <person name="Hellsten U."/>
            <person name="Grimwood J."/>
            <person name="Chapman J.A."/>
            <person name="Shapiro H."/>
            <person name="Aerts A."/>
            <person name="Otillar R.P."/>
            <person name="Terry A.Y."/>
            <person name="Boore J.L."/>
            <person name="Simakov O."/>
            <person name="Marletaz F."/>
            <person name="Cho S.-J."/>
            <person name="Edsinger-Gonzales E."/>
            <person name="Havlak P."/>
            <person name="Kuo D.-H."/>
            <person name="Larsson T."/>
            <person name="Lv J."/>
            <person name="Arendt D."/>
            <person name="Savage R."/>
            <person name="Osoegawa K."/>
            <person name="de Jong P."/>
            <person name="Lindberg D.R."/>
            <person name="Seaver E.C."/>
            <person name="Weisblat D.A."/>
            <person name="Putnam N.H."/>
            <person name="Grigoriev I.V."/>
            <person name="Rokhsar D.S."/>
        </authorList>
    </citation>
    <scope>NUCLEOTIDE SEQUENCE</scope>
    <source>
        <strain evidence="4">I ESC-2004</strain>
    </source>
</reference>
<evidence type="ECO:0000259" key="1">
    <source>
        <dbReference type="Pfam" id="PF16685"/>
    </source>
</evidence>
<reference evidence="3" key="3">
    <citation type="submission" date="2015-06" db="UniProtKB">
        <authorList>
            <consortium name="EnsemblMetazoa"/>
        </authorList>
    </citation>
    <scope>IDENTIFICATION</scope>
</reference>
<feature type="domain" description="E3 ubiquitin-protein ligase Msl2 zinc RING finger" evidence="1">
    <location>
        <begin position="39"/>
        <end position="107"/>
    </location>
</feature>
<reference evidence="2 4" key="2">
    <citation type="journal article" date="2013" name="Nature">
        <title>Insights into bilaterian evolution from three spiralian genomes.</title>
        <authorList>
            <person name="Simakov O."/>
            <person name="Marletaz F."/>
            <person name="Cho S.J."/>
            <person name="Edsinger-Gonzales E."/>
            <person name="Havlak P."/>
            <person name="Hellsten U."/>
            <person name="Kuo D.H."/>
            <person name="Larsson T."/>
            <person name="Lv J."/>
            <person name="Arendt D."/>
            <person name="Savage R."/>
            <person name="Osoegawa K."/>
            <person name="de Jong P."/>
            <person name="Grimwood J."/>
            <person name="Chapman J.A."/>
            <person name="Shapiro H."/>
            <person name="Aerts A."/>
            <person name="Otillar R.P."/>
            <person name="Terry A.Y."/>
            <person name="Boore J.L."/>
            <person name="Grigoriev I.V."/>
            <person name="Lindberg D.R."/>
            <person name="Seaver E.C."/>
            <person name="Weisblat D.A."/>
            <person name="Putnam N.H."/>
            <person name="Rokhsar D.S."/>
        </authorList>
    </citation>
    <scope>NUCLEOTIDE SEQUENCE</scope>
    <source>
        <strain evidence="2 4">I ESC-2004</strain>
    </source>
</reference>
<dbReference type="GO" id="GO:0072487">
    <property type="term" value="C:MSL complex"/>
    <property type="evidence" value="ECO:0007669"/>
    <property type="project" value="InterPro"/>
</dbReference>
<accession>R7UNA3</accession>
<proteinExistence type="predicted"/>
<dbReference type="InterPro" id="IPR013083">
    <property type="entry name" value="Znf_RING/FYVE/PHD"/>
</dbReference>
<dbReference type="EMBL" id="AMQN01007042">
    <property type="status" value="NOT_ANNOTATED_CDS"/>
    <property type="molecule type" value="Genomic_DNA"/>
</dbReference>
<name>R7UNA3_CAPTE</name>
<dbReference type="EnsemblMetazoa" id="CapteT94474">
    <property type="protein sequence ID" value="CapteP94474"/>
    <property type="gene ID" value="CapteG94474"/>
</dbReference>
<dbReference type="PANTHER" id="PTHR16048">
    <property type="entry name" value="MSL2-RELATED"/>
    <property type="match status" value="1"/>
</dbReference>
<dbReference type="CDD" id="cd16522">
    <property type="entry name" value="RING-HC_MSL2"/>
    <property type="match status" value="1"/>
</dbReference>
<feature type="non-terminal residue" evidence="2">
    <location>
        <position position="112"/>
    </location>
</feature>
<sequence>MSAIGAYVSACRYTFQCDIQDESSWLELERHLRALRGQLTCCVCGLIIYHAIGPAHSACMHHVCEGCRDGKMRLRPACGWCGDRKEFIEKPQLDILVQCYRKLCDYIASFGV</sequence>
<dbReference type="Proteomes" id="UP000014760">
    <property type="component" value="Unassembled WGS sequence"/>
</dbReference>
<evidence type="ECO:0000313" key="4">
    <source>
        <dbReference type="Proteomes" id="UP000014760"/>
    </source>
</evidence>
<organism evidence="2">
    <name type="scientific">Capitella teleta</name>
    <name type="common">Polychaete worm</name>
    <dbReference type="NCBI Taxonomy" id="283909"/>
    <lineage>
        <taxon>Eukaryota</taxon>
        <taxon>Metazoa</taxon>
        <taxon>Spiralia</taxon>
        <taxon>Lophotrochozoa</taxon>
        <taxon>Annelida</taxon>
        <taxon>Polychaeta</taxon>
        <taxon>Sedentaria</taxon>
        <taxon>Scolecida</taxon>
        <taxon>Capitellidae</taxon>
        <taxon>Capitella</taxon>
    </lineage>
</organism>
<gene>
    <name evidence="2" type="ORF">CAPTEDRAFT_94474</name>
</gene>
<dbReference type="AlphaFoldDB" id="R7UNA3"/>
<keyword evidence="4" id="KW-1185">Reference proteome</keyword>
<dbReference type="EMBL" id="KB299806">
    <property type="protein sequence ID" value="ELU07543.1"/>
    <property type="molecule type" value="Genomic_DNA"/>
</dbReference>
<dbReference type="GO" id="GO:0061630">
    <property type="term" value="F:ubiquitin protein ligase activity"/>
    <property type="evidence" value="ECO:0007669"/>
    <property type="project" value="InterPro"/>
</dbReference>
<dbReference type="STRING" id="283909.R7UNA3"/>
<dbReference type="Pfam" id="PF16685">
    <property type="entry name" value="zf-RING_10"/>
    <property type="match status" value="1"/>
</dbReference>
<dbReference type="PANTHER" id="PTHR16048:SF3">
    <property type="entry name" value="E3 UBIQUITIN-PROTEIN LIGASE MSL2"/>
    <property type="match status" value="1"/>
</dbReference>
<evidence type="ECO:0000313" key="2">
    <source>
        <dbReference type="EMBL" id="ELU07543.1"/>
    </source>
</evidence>
<evidence type="ECO:0000313" key="3">
    <source>
        <dbReference type="EnsemblMetazoa" id="CapteP94474"/>
    </source>
</evidence>
<dbReference type="InterPro" id="IPR037922">
    <property type="entry name" value="MSL2"/>
</dbReference>
<protein>
    <recommendedName>
        <fullName evidence="1">E3 ubiquitin-protein ligase Msl2 zinc RING finger domain-containing protein</fullName>
    </recommendedName>
</protein>
<dbReference type="GO" id="GO:0016567">
    <property type="term" value="P:protein ubiquitination"/>
    <property type="evidence" value="ECO:0007669"/>
    <property type="project" value="TreeGrafter"/>
</dbReference>
<dbReference type="Gene3D" id="3.30.40.10">
    <property type="entry name" value="Zinc/RING finger domain, C3HC4 (zinc finger)"/>
    <property type="match status" value="1"/>
</dbReference>
<dbReference type="OrthoDB" id="10012174at2759"/>
<dbReference type="HOGENOM" id="CLU_148421_0_0_1"/>
<dbReference type="InterPro" id="IPR032043">
    <property type="entry name" value="Msl2_Znf-RING"/>
</dbReference>